<sequence length="243" mass="28534">MYFVDTTKTWVKKHQTSVQENESTKSLVSRLTLCEALNEEVFSEEQIKYLFGKCLFQATVTSLALKYHLSYMVDESQDDKIKRVDSIKVTFMNPFHHSELDRWISQCYRNNDLKCIVQGISKYSQLYILRDAIIEKVMSIYGQFFTFILSEEKHCCLVKCENLQLGLTYFVGEWKIEGSTCSDSMKHDFIFELLPNGTSLDVHFRNTLMELCKKDNWELYTLKKLWLKLGQMIVDDADKISIM</sequence>
<organism evidence="1">
    <name type="scientific">Timema poppense</name>
    <name type="common">Walking stick</name>
    <dbReference type="NCBI Taxonomy" id="170557"/>
    <lineage>
        <taxon>Eukaryota</taxon>
        <taxon>Metazoa</taxon>
        <taxon>Ecdysozoa</taxon>
        <taxon>Arthropoda</taxon>
        <taxon>Hexapoda</taxon>
        <taxon>Insecta</taxon>
        <taxon>Pterygota</taxon>
        <taxon>Neoptera</taxon>
        <taxon>Polyneoptera</taxon>
        <taxon>Phasmatodea</taxon>
        <taxon>Timematodea</taxon>
        <taxon>Timematoidea</taxon>
        <taxon>Timematidae</taxon>
        <taxon>Timema</taxon>
    </lineage>
</organism>
<gene>
    <name evidence="1" type="ORF">TPSB3V08_LOCUS9612</name>
</gene>
<proteinExistence type="predicted"/>
<accession>A0A7R9HA40</accession>
<name>A0A7R9HA40_TIMPO</name>
<reference evidence="1" key="1">
    <citation type="submission" date="2020-11" db="EMBL/GenBank/DDBJ databases">
        <authorList>
            <person name="Tran Van P."/>
        </authorList>
    </citation>
    <scope>NUCLEOTIDE SEQUENCE</scope>
</reference>
<dbReference type="EMBL" id="OD007796">
    <property type="protein sequence ID" value="CAD7414351.1"/>
    <property type="molecule type" value="Genomic_DNA"/>
</dbReference>
<evidence type="ECO:0000313" key="1">
    <source>
        <dbReference type="EMBL" id="CAD7414351.1"/>
    </source>
</evidence>
<dbReference type="AlphaFoldDB" id="A0A7R9HA40"/>
<protein>
    <submittedName>
        <fullName evidence="1">Uncharacterized protein</fullName>
    </submittedName>
</protein>